<dbReference type="CDD" id="cd06558">
    <property type="entry name" value="crotonase-like"/>
    <property type="match status" value="1"/>
</dbReference>
<dbReference type="SUPFAM" id="SSF52096">
    <property type="entry name" value="ClpP/crotonase"/>
    <property type="match status" value="1"/>
</dbReference>
<dbReference type="Gene3D" id="3.90.226.10">
    <property type="entry name" value="2-enoyl-CoA Hydratase, Chain A, domain 1"/>
    <property type="match status" value="1"/>
</dbReference>
<dbReference type="GO" id="GO:0005829">
    <property type="term" value="C:cytosol"/>
    <property type="evidence" value="ECO:0007669"/>
    <property type="project" value="TreeGrafter"/>
</dbReference>
<dbReference type="PANTHER" id="PTHR43176:SF3">
    <property type="entry name" value="3-HYDROXYISOBUTYRYL-COA HYDROLASE, MITOCHONDRIAL"/>
    <property type="match status" value="1"/>
</dbReference>
<evidence type="ECO:0000313" key="5">
    <source>
        <dbReference type="EMBL" id="NMG04608.1"/>
    </source>
</evidence>
<evidence type="ECO:0000256" key="1">
    <source>
        <dbReference type="ARBA" id="ARBA00001709"/>
    </source>
</evidence>
<dbReference type="GO" id="GO:0003860">
    <property type="term" value="F:3-hydroxyisobutyryl-CoA hydrolase activity"/>
    <property type="evidence" value="ECO:0007669"/>
    <property type="project" value="UniProtKB-EC"/>
</dbReference>
<dbReference type="Pfam" id="PF16113">
    <property type="entry name" value="ECH_2"/>
    <property type="match status" value="1"/>
</dbReference>
<evidence type="ECO:0000256" key="2">
    <source>
        <dbReference type="ARBA" id="ARBA00011915"/>
    </source>
</evidence>
<dbReference type="InterPro" id="IPR029045">
    <property type="entry name" value="ClpP/crotonase-like_dom_sf"/>
</dbReference>
<gene>
    <name evidence="5" type="ORF">GPA21_16775</name>
</gene>
<dbReference type="EC" id="3.1.2.4" evidence="2"/>
<organism evidence="5 6">
    <name type="scientific">Azoarcus taiwanensis</name>
    <dbReference type="NCBI Taxonomy" id="666964"/>
    <lineage>
        <taxon>Bacteria</taxon>
        <taxon>Pseudomonadati</taxon>
        <taxon>Pseudomonadota</taxon>
        <taxon>Betaproteobacteria</taxon>
        <taxon>Rhodocyclales</taxon>
        <taxon>Zoogloeaceae</taxon>
        <taxon>Azoarcus</taxon>
    </lineage>
</organism>
<evidence type="ECO:0000256" key="3">
    <source>
        <dbReference type="ARBA" id="ARBA00022801"/>
    </source>
</evidence>
<dbReference type="GO" id="GO:0006574">
    <property type="term" value="P:L-valine catabolic process"/>
    <property type="evidence" value="ECO:0007669"/>
    <property type="project" value="TreeGrafter"/>
</dbReference>
<protein>
    <recommendedName>
        <fullName evidence="2">3-hydroxyisobutyryl-CoA hydrolase</fullName>
        <ecNumber evidence="2">3.1.2.4</ecNumber>
    </recommendedName>
</protein>
<name>A0A972FFG0_9RHOO</name>
<dbReference type="PANTHER" id="PTHR43176">
    <property type="entry name" value="3-HYDROXYISOBUTYRYL-COA HYDROLASE-RELATED"/>
    <property type="match status" value="1"/>
</dbReference>
<comment type="catalytic activity">
    <reaction evidence="1">
        <text>3-hydroxy-2-methylpropanoyl-CoA + H2O = 3-hydroxy-2-methylpropanoate + CoA + H(+)</text>
        <dbReference type="Rhea" id="RHEA:20888"/>
        <dbReference type="ChEBI" id="CHEBI:11805"/>
        <dbReference type="ChEBI" id="CHEBI:15377"/>
        <dbReference type="ChEBI" id="CHEBI:15378"/>
        <dbReference type="ChEBI" id="CHEBI:57287"/>
        <dbReference type="ChEBI" id="CHEBI:57340"/>
        <dbReference type="EC" id="3.1.2.4"/>
    </reaction>
</comment>
<keyword evidence="3" id="KW-0378">Hydrolase</keyword>
<dbReference type="NCBIfam" id="NF004127">
    <property type="entry name" value="PRK05617.1"/>
    <property type="match status" value="1"/>
</dbReference>
<dbReference type="AlphaFoldDB" id="A0A972FFG0"/>
<dbReference type="RefSeq" id="WP_168989262.1">
    <property type="nucleotide sequence ID" value="NZ_CAWPHM010000041.1"/>
</dbReference>
<evidence type="ECO:0000313" key="6">
    <source>
        <dbReference type="Proteomes" id="UP000599523"/>
    </source>
</evidence>
<keyword evidence="6" id="KW-1185">Reference proteome</keyword>
<dbReference type="InterPro" id="IPR032259">
    <property type="entry name" value="HIBYL-CoA-H"/>
</dbReference>
<dbReference type="InterPro" id="IPR045004">
    <property type="entry name" value="ECH_dom"/>
</dbReference>
<evidence type="ECO:0000259" key="4">
    <source>
        <dbReference type="Pfam" id="PF16113"/>
    </source>
</evidence>
<sequence>MDDCVILREFATACGRRFGHATLNAPKSLNALSLAMIDRLALQLDAWAADPTIVGVLLDGSGDRAFCAGGDVAALYHAIQAAAPGEAPAEAKAFFEREYRLDYRIHTYPKPIVCWGHGIVMGGGIGLLAGASHRVVTPTTRMAMPEISIGLYPDVGGSWFLRRMPGRTGLFLALSGAPLNAADARFAGLADFIVADDERERLTALIADTRWDAPVNDASPANHARLGALLDRLGATCAVPASPLRKHFDCIEAVIGHDGLADISRRLTALAEDADPWLASAGKTFVRGAPSSAQLSWVLWQRTRHLSLADVFRTEYHASVACTAHGDFAEGVRALLIDKDRKPRWQYASLAETPEGVIEDHFRPRYHGPHPLSDLV</sequence>
<accession>A0A972FFG0</accession>
<dbReference type="EMBL" id="WTVM01000137">
    <property type="protein sequence ID" value="NMG04608.1"/>
    <property type="molecule type" value="Genomic_DNA"/>
</dbReference>
<dbReference type="Proteomes" id="UP000599523">
    <property type="component" value="Unassembled WGS sequence"/>
</dbReference>
<reference evidence="5" key="1">
    <citation type="submission" date="2019-12" db="EMBL/GenBank/DDBJ databases">
        <title>Comparative genomics gives insights into the taxonomy of the Azoarcus-Aromatoleum group and reveals separate origins of nif in the plant-associated Azoarcus and non-plant-associated Aromatoleum sub-groups.</title>
        <authorList>
            <person name="Lafos M."/>
            <person name="Maluk M."/>
            <person name="Batista M."/>
            <person name="Junghare M."/>
            <person name="Carmona M."/>
            <person name="Faoro H."/>
            <person name="Cruz L.M."/>
            <person name="Battistoni F."/>
            <person name="De Souza E."/>
            <person name="Pedrosa F."/>
            <person name="Chen W.-M."/>
            <person name="Poole P.S."/>
            <person name="Dixon R.A."/>
            <person name="James E.K."/>
        </authorList>
    </citation>
    <scope>NUCLEOTIDE SEQUENCE</scope>
    <source>
        <strain evidence="5">NSC3</strain>
    </source>
</reference>
<proteinExistence type="predicted"/>
<feature type="domain" description="Enoyl-CoA hydratase/isomerase" evidence="4">
    <location>
        <begin position="19"/>
        <end position="362"/>
    </location>
</feature>
<comment type="caution">
    <text evidence="5">The sequence shown here is derived from an EMBL/GenBank/DDBJ whole genome shotgun (WGS) entry which is preliminary data.</text>
</comment>